<dbReference type="AlphaFoldDB" id="A0A378I081"/>
<dbReference type="GO" id="GO:0004222">
    <property type="term" value="F:metalloendopeptidase activity"/>
    <property type="evidence" value="ECO:0007669"/>
    <property type="project" value="TreeGrafter"/>
</dbReference>
<feature type="domain" description="M23ase beta-sheet core" evidence="3">
    <location>
        <begin position="277"/>
        <end position="371"/>
    </location>
</feature>
<protein>
    <submittedName>
        <fullName evidence="4">Peptidase, M23/M37 family</fullName>
    </submittedName>
</protein>
<dbReference type="InterPro" id="IPR011055">
    <property type="entry name" value="Dup_hybrid_motif"/>
</dbReference>
<dbReference type="SUPFAM" id="SSF57997">
    <property type="entry name" value="Tropomyosin"/>
    <property type="match status" value="1"/>
</dbReference>
<dbReference type="CDD" id="cd12797">
    <property type="entry name" value="M23_peptidase"/>
    <property type="match status" value="1"/>
</dbReference>
<dbReference type="Gene3D" id="2.70.70.10">
    <property type="entry name" value="Glucose Permease (Domain IIA)"/>
    <property type="match status" value="1"/>
</dbReference>
<feature type="coiled-coil region" evidence="1">
    <location>
        <begin position="32"/>
        <end position="122"/>
    </location>
</feature>
<name>A0A378I081_9GAMM</name>
<evidence type="ECO:0000256" key="2">
    <source>
        <dbReference type="SAM" id="SignalP"/>
    </source>
</evidence>
<dbReference type="Gene3D" id="6.10.250.3150">
    <property type="match status" value="1"/>
</dbReference>
<gene>
    <name evidence="4" type="primary">envC</name>
    <name evidence="4" type="ORF">NCTC13315_00578</name>
</gene>
<dbReference type="SUPFAM" id="SSF51261">
    <property type="entry name" value="Duplicated hybrid motif"/>
    <property type="match status" value="1"/>
</dbReference>
<keyword evidence="1" id="KW-0175">Coiled coil</keyword>
<accession>A0A378I081</accession>
<evidence type="ECO:0000313" key="5">
    <source>
        <dbReference type="Proteomes" id="UP000254968"/>
    </source>
</evidence>
<feature type="signal peptide" evidence="2">
    <location>
        <begin position="1"/>
        <end position="26"/>
    </location>
</feature>
<keyword evidence="2" id="KW-0732">Signal</keyword>
<dbReference type="OrthoDB" id="9784703at2"/>
<sequence length="376" mass="43273">MSAGKLFNRLLRVIILIFLFAQTSLADNPQTVAQTQTKIKQLDQQINTLKQTLEKAADKKGLLTQELAKNEKEIATTAGKLQVIQRELTIKQQKVNTLKQHINELNQKLTNEQKLLVEHLRVRYKMGEYQPIKWIINQNDLFSMSRLLTYHQYLASSRQQMINKIATMQKYLADNHAILKTEIEGKRTLREKVHAAQETLKRNQKNHAIIMQSLTSDIQNKQQVLLEYERNKENLSRLLKTLTSQSNLYIQPKHPFVQMRHKLRRPVQTDKAKAQKMNQGITFFASEGAPVYAIYPGKVVFSDWLNGYGLLVIIDHGQGYMTLYAHNESLYKKTGTAVYQGEQIAAVGHTGGIKQNGLYFEIRRHGKAIPPLDWLS</sequence>
<dbReference type="EMBL" id="UGNV01000001">
    <property type="protein sequence ID" value="STX28055.1"/>
    <property type="molecule type" value="Genomic_DNA"/>
</dbReference>
<evidence type="ECO:0000256" key="1">
    <source>
        <dbReference type="SAM" id="Coils"/>
    </source>
</evidence>
<proteinExistence type="predicted"/>
<dbReference type="Proteomes" id="UP000254968">
    <property type="component" value="Unassembled WGS sequence"/>
</dbReference>
<evidence type="ECO:0000259" key="3">
    <source>
        <dbReference type="Pfam" id="PF01551"/>
    </source>
</evidence>
<evidence type="ECO:0000313" key="4">
    <source>
        <dbReference type="EMBL" id="STX28055.1"/>
    </source>
</evidence>
<feature type="chain" id="PRO_5016573511" evidence="2">
    <location>
        <begin position="27"/>
        <end position="376"/>
    </location>
</feature>
<dbReference type="RefSeq" id="WP_115301831.1">
    <property type="nucleotide sequence ID" value="NZ_CAAAHO010000008.1"/>
</dbReference>
<organism evidence="4 5">
    <name type="scientific">Legionella beliardensis</name>
    <dbReference type="NCBI Taxonomy" id="91822"/>
    <lineage>
        <taxon>Bacteria</taxon>
        <taxon>Pseudomonadati</taxon>
        <taxon>Pseudomonadota</taxon>
        <taxon>Gammaproteobacteria</taxon>
        <taxon>Legionellales</taxon>
        <taxon>Legionellaceae</taxon>
        <taxon>Legionella</taxon>
    </lineage>
</organism>
<dbReference type="Pfam" id="PF01551">
    <property type="entry name" value="Peptidase_M23"/>
    <property type="match status" value="1"/>
</dbReference>
<feature type="coiled-coil region" evidence="1">
    <location>
        <begin position="186"/>
        <end position="245"/>
    </location>
</feature>
<keyword evidence="5" id="KW-1185">Reference proteome</keyword>
<dbReference type="PANTHER" id="PTHR21666:SF270">
    <property type="entry name" value="MUREIN HYDROLASE ACTIVATOR ENVC"/>
    <property type="match status" value="1"/>
</dbReference>
<dbReference type="InterPro" id="IPR050570">
    <property type="entry name" value="Cell_wall_metabolism_enzyme"/>
</dbReference>
<dbReference type="InterPro" id="IPR016047">
    <property type="entry name" value="M23ase_b-sheet_dom"/>
</dbReference>
<reference evidence="4 5" key="1">
    <citation type="submission" date="2018-06" db="EMBL/GenBank/DDBJ databases">
        <authorList>
            <consortium name="Pathogen Informatics"/>
            <person name="Doyle S."/>
        </authorList>
    </citation>
    <scope>NUCLEOTIDE SEQUENCE [LARGE SCALE GENOMIC DNA]</scope>
    <source>
        <strain evidence="4 5">NCTC13315</strain>
    </source>
</reference>
<dbReference type="PANTHER" id="PTHR21666">
    <property type="entry name" value="PEPTIDASE-RELATED"/>
    <property type="match status" value="1"/>
</dbReference>